<name>A0A6I6XSY4_PSEPU</name>
<reference evidence="1 2" key="1">
    <citation type="submission" date="2020-02" db="EMBL/GenBank/DDBJ databases">
        <title>Pseudomonas Putida W5 Complete Genome Assembly.</title>
        <authorList>
            <person name="Yuan Z.-C."/>
            <person name="Shaw G.A."/>
            <person name="Cusano A.D."/>
            <person name="Caddey B.J."/>
            <person name="Weselowski B.J."/>
        </authorList>
    </citation>
    <scope>NUCLEOTIDE SEQUENCE [LARGE SCALE GENOMIC DNA]</scope>
    <source>
        <strain evidence="1 2">W5</strain>
    </source>
</reference>
<gene>
    <name evidence="1" type="ORF">C2H86_02075</name>
</gene>
<dbReference type="Proteomes" id="UP000464480">
    <property type="component" value="Chromosome"/>
</dbReference>
<evidence type="ECO:0000313" key="1">
    <source>
        <dbReference type="EMBL" id="QHG63269.1"/>
    </source>
</evidence>
<dbReference type="EMBL" id="CP026115">
    <property type="protein sequence ID" value="QHG63269.1"/>
    <property type="molecule type" value="Genomic_DNA"/>
</dbReference>
<organism evidence="1 2">
    <name type="scientific">Pseudomonas putida</name>
    <name type="common">Arthrobacter siderocapsulatus</name>
    <dbReference type="NCBI Taxonomy" id="303"/>
    <lineage>
        <taxon>Bacteria</taxon>
        <taxon>Pseudomonadati</taxon>
        <taxon>Pseudomonadota</taxon>
        <taxon>Gammaproteobacteria</taxon>
        <taxon>Pseudomonadales</taxon>
        <taxon>Pseudomonadaceae</taxon>
        <taxon>Pseudomonas</taxon>
    </lineage>
</organism>
<evidence type="ECO:0008006" key="3">
    <source>
        <dbReference type="Google" id="ProtNLM"/>
    </source>
</evidence>
<sequence length="325" mass="34089">MSEARAYLNLKLQNYHRLKSDLALSGHALEKFDVLNSHIANTVVRSGELIIIGDPTTASCTSQEAWMMRQATIAHLGLMRNGQGVDNFFLDNFETLKSLIAHASMGAGVVSEGWSKHLKAIEATLMDIEKLHQQHLGSGNMAARDQFYAKRSALFRRLDEQLGKLGAYGSGLRNQGSIKRTLGISTKSYMHTGEIAGYANKVSGVATAANLIKKGTYVGIALDVAATGLEIHKACTLGREEECLKAHYVEISSLVLGLGTTTAGAYGGKLLLGGACSVVFGVATGGTGALACGIFGGTIGGVAGGKLGSKAGAKAGELLYEVITK</sequence>
<proteinExistence type="predicted"/>
<evidence type="ECO:0000313" key="2">
    <source>
        <dbReference type="Proteomes" id="UP000464480"/>
    </source>
</evidence>
<dbReference type="AlphaFoldDB" id="A0A6I6XSY4"/>
<protein>
    <recommendedName>
        <fullName evidence="3">SSU ribosomal protein S2p (SAe)</fullName>
    </recommendedName>
</protein>
<accession>A0A6I6XSY4</accession>
<dbReference type="RefSeq" id="WP_159408844.1">
    <property type="nucleotide sequence ID" value="NZ_CP026115.2"/>
</dbReference>